<dbReference type="VEuPathDB" id="FungiDB:RhiirA1_522821"/>
<dbReference type="InterPro" id="IPR036910">
    <property type="entry name" value="HMG_box_dom_sf"/>
</dbReference>
<dbReference type="SUPFAM" id="SSF47095">
    <property type="entry name" value="HMG-box"/>
    <property type="match status" value="1"/>
</dbReference>
<reference evidence="3 4" key="2">
    <citation type="submission" date="2015-10" db="EMBL/GenBank/DDBJ databases">
        <title>Genome analyses suggest a sexual origin of heterokaryosis in a supposedly ancient asexual fungus.</title>
        <authorList>
            <person name="Ropars J."/>
            <person name="Sedzielewska K."/>
            <person name="Noel J."/>
            <person name="Charron P."/>
            <person name="Farinelli L."/>
            <person name="Marton T."/>
            <person name="Kruger M."/>
            <person name="Pelin A."/>
            <person name="Brachmann A."/>
            <person name="Corradi N."/>
        </authorList>
    </citation>
    <scope>NUCLEOTIDE SEQUENCE [LARGE SCALE GENOMIC DNA]</scope>
    <source>
        <strain evidence="3 4">A4</strain>
    </source>
</reference>
<reference evidence="2" key="1">
    <citation type="submission" date="2015-06" db="EMBL/GenBank/DDBJ databases">
        <title>Evolution and Diversity of Sexually-Related Genes in an Arbuscular Mycorrhizal Fungi.</title>
        <authorList>
            <person name="Charron P."/>
            <person name="Marton T."/>
            <person name="Corradi N."/>
        </authorList>
    </citation>
    <scope>NUCLEOTIDE SEQUENCE</scope>
    <source>
        <strain evidence="2">A4</strain>
    </source>
</reference>
<name>A0A1B1EU51_9GLOM</name>
<evidence type="ECO:0000313" key="3">
    <source>
        <dbReference type="EMBL" id="PKY40746.1"/>
    </source>
</evidence>
<dbReference type="Proteomes" id="UP000234323">
    <property type="component" value="Unassembled WGS sequence"/>
</dbReference>
<feature type="compositionally biased region" description="Low complexity" evidence="1">
    <location>
        <begin position="216"/>
        <end position="227"/>
    </location>
</feature>
<evidence type="ECO:0000313" key="2">
    <source>
        <dbReference type="EMBL" id="ANQ32336.1"/>
    </source>
</evidence>
<dbReference type="AlphaFoldDB" id="A0A1B1EU51"/>
<dbReference type="EMBL" id="KT212724">
    <property type="protein sequence ID" value="ANQ32336.1"/>
    <property type="molecule type" value="Genomic_DNA"/>
</dbReference>
<evidence type="ECO:0000256" key="1">
    <source>
        <dbReference type="SAM" id="MobiDB-lite"/>
    </source>
</evidence>
<feature type="region of interest" description="Disordered" evidence="1">
    <location>
        <begin position="198"/>
        <end position="227"/>
    </location>
</feature>
<dbReference type="VEuPathDB" id="FungiDB:RhiirFUN_012877"/>
<evidence type="ECO:0000313" key="4">
    <source>
        <dbReference type="Proteomes" id="UP000234323"/>
    </source>
</evidence>
<accession>A0A1B1EU51</accession>
<dbReference type="OrthoDB" id="2307332at2759"/>
<sequence length="227" mass="26977">MTLNSHSLPIFPSQHYMRSRPEIFISSPRILNLNPDDFMPKKSRGCKTSNAFLIYRTIYSRMLTQKGFPSKMTEVSRWASDSWNDESEELKNEFREFAKKVSQIYQKNAELLAPRILPTILPIQPTQNVALNNKIPEMSYQQWQNHMTFIQQQQMEQFQLLPNFLPLYFEPHYPLNPQFKPCEDIRTEVSYASIPPYDPSHLQIYEDNEDNEDKNNTNMDNNDLWKY</sequence>
<protein>
    <submittedName>
        <fullName evidence="2">MATA-HMG</fullName>
    </submittedName>
</protein>
<proteinExistence type="predicted"/>
<gene>
    <name evidence="2" type="primary">HMG92</name>
    <name evidence="3" type="ORF">RhiirA4_539064</name>
</gene>
<organism evidence="2">
    <name type="scientific">Rhizophagus irregularis</name>
    <dbReference type="NCBI Taxonomy" id="588596"/>
    <lineage>
        <taxon>Eukaryota</taxon>
        <taxon>Fungi</taxon>
        <taxon>Fungi incertae sedis</taxon>
        <taxon>Mucoromycota</taxon>
        <taxon>Glomeromycotina</taxon>
        <taxon>Glomeromycetes</taxon>
        <taxon>Glomerales</taxon>
        <taxon>Glomeraceae</taxon>
        <taxon>Rhizophagus</taxon>
    </lineage>
</organism>
<keyword evidence="4" id="KW-1185">Reference proteome</keyword>
<dbReference type="EMBL" id="LLXI01000114">
    <property type="protein sequence ID" value="PKY40746.1"/>
    <property type="molecule type" value="Genomic_DNA"/>
</dbReference>
<dbReference type="Gene3D" id="1.10.30.10">
    <property type="entry name" value="High mobility group box domain"/>
    <property type="match status" value="1"/>
</dbReference>
<dbReference type="VEuPathDB" id="FungiDB:FUN_011590"/>